<dbReference type="InterPro" id="IPR011051">
    <property type="entry name" value="RmlC_Cupin_sf"/>
</dbReference>
<proteinExistence type="predicted"/>
<evidence type="ECO:0000313" key="3">
    <source>
        <dbReference type="Proteomes" id="UP001202243"/>
    </source>
</evidence>
<dbReference type="Pfam" id="PF07883">
    <property type="entry name" value="Cupin_2"/>
    <property type="match status" value="1"/>
</dbReference>
<feature type="domain" description="Cupin type-2" evidence="1">
    <location>
        <begin position="54"/>
        <end position="114"/>
    </location>
</feature>
<evidence type="ECO:0000259" key="1">
    <source>
        <dbReference type="Pfam" id="PF07883"/>
    </source>
</evidence>
<dbReference type="InterPro" id="IPR014710">
    <property type="entry name" value="RmlC-like_jellyroll"/>
</dbReference>
<dbReference type="InterPro" id="IPR013096">
    <property type="entry name" value="Cupin_2"/>
</dbReference>
<dbReference type="RefSeq" id="WP_251350561.1">
    <property type="nucleotide sequence ID" value="NZ_JAMQGR010000006.1"/>
</dbReference>
<dbReference type="EMBL" id="JAMQGR010000006">
    <property type="protein sequence ID" value="MCM2567370.1"/>
    <property type="molecule type" value="Genomic_DNA"/>
</dbReference>
<dbReference type="PANTHER" id="PTHR36114">
    <property type="entry name" value="16.7 KDA PROTEIN IN WHIE LOCUS"/>
    <property type="match status" value="1"/>
</dbReference>
<reference evidence="2 3" key="1">
    <citation type="submission" date="2022-06" db="EMBL/GenBank/DDBJ databases">
        <title>Janthinobacterium kumbetensis sp. nov., isolated from spring water in Turkey.</title>
        <authorList>
            <person name="Inan Bektas K."/>
            <person name="Belduz A.A."/>
            <person name="Canakci S."/>
            <person name="Nalcaoglu A."/>
            <person name="Ceylan E."/>
            <person name="Kati H."/>
        </authorList>
    </citation>
    <scope>NUCLEOTIDE SEQUENCE [LARGE SCALE GENOMIC DNA]</scope>
    <source>
        <strain evidence="2 3">GK</strain>
    </source>
</reference>
<dbReference type="PANTHER" id="PTHR36114:SF1">
    <property type="entry name" value="16.7 KDA PROTEIN IN WHIE LOCUS"/>
    <property type="match status" value="1"/>
</dbReference>
<name>A0ABT0WTL6_9BURK</name>
<dbReference type="CDD" id="cd02226">
    <property type="entry name" value="cupin_YdbB-like"/>
    <property type="match status" value="1"/>
</dbReference>
<dbReference type="SUPFAM" id="SSF51182">
    <property type="entry name" value="RmlC-like cupins"/>
    <property type="match status" value="1"/>
</dbReference>
<comment type="caution">
    <text evidence="2">The sequence shown here is derived from an EMBL/GenBank/DDBJ whole genome shotgun (WGS) entry which is preliminary data.</text>
</comment>
<dbReference type="Proteomes" id="UP001202243">
    <property type="component" value="Unassembled WGS sequence"/>
</dbReference>
<accession>A0ABT0WTL6</accession>
<protein>
    <submittedName>
        <fullName evidence="2">Cupin domain-containing protein</fullName>
    </submittedName>
</protein>
<gene>
    <name evidence="2" type="ORF">NCG91_17325</name>
</gene>
<sequence>MSTTTITTITTITTRGQGQSIDLAGKVALLEGHWQPRVIAEMNDYQFKVVKVLGEFQWHRHADTDETFIVLEGQLRIALRGPGYAEGHAIVLRAGQMAVVPKGVEHKPCAPAETRLLLIEPRGVVNTGDGEAGERTVENDQWI</sequence>
<dbReference type="InterPro" id="IPR052044">
    <property type="entry name" value="PKS_Associated_Protein"/>
</dbReference>
<keyword evidence="3" id="KW-1185">Reference proteome</keyword>
<evidence type="ECO:0000313" key="2">
    <source>
        <dbReference type="EMBL" id="MCM2567370.1"/>
    </source>
</evidence>
<organism evidence="2 3">
    <name type="scientific">Janthinobacterium kumbetense</name>
    <dbReference type="NCBI Taxonomy" id="2950280"/>
    <lineage>
        <taxon>Bacteria</taxon>
        <taxon>Pseudomonadati</taxon>
        <taxon>Pseudomonadota</taxon>
        <taxon>Betaproteobacteria</taxon>
        <taxon>Burkholderiales</taxon>
        <taxon>Oxalobacteraceae</taxon>
        <taxon>Janthinobacterium</taxon>
    </lineage>
</organism>
<dbReference type="Gene3D" id="2.60.120.10">
    <property type="entry name" value="Jelly Rolls"/>
    <property type="match status" value="1"/>
</dbReference>